<protein>
    <submittedName>
        <fullName evidence="1">Uncharacterized protein</fullName>
    </submittedName>
</protein>
<keyword evidence="2" id="KW-1185">Reference proteome</keyword>
<organism evidence="1 2">
    <name type="scientific">Wickerhamomyces pijperi</name>
    <name type="common">Yeast</name>
    <name type="synonym">Pichia pijperi</name>
    <dbReference type="NCBI Taxonomy" id="599730"/>
    <lineage>
        <taxon>Eukaryota</taxon>
        <taxon>Fungi</taxon>
        <taxon>Dikarya</taxon>
        <taxon>Ascomycota</taxon>
        <taxon>Saccharomycotina</taxon>
        <taxon>Saccharomycetes</taxon>
        <taxon>Phaffomycetales</taxon>
        <taxon>Wickerhamomycetaceae</taxon>
        <taxon>Wickerhamomyces</taxon>
    </lineage>
</organism>
<dbReference type="Proteomes" id="UP000774326">
    <property type="component" value="Unassembled WGS sequence"/>
</dbReference>
<reference evidence="1" key="2">
    <citation type="submission" date="2021-01" db="EMBL/GenBank/DDBJ databases">
        <authorList>
            <person name="Schikora-Tamarit M.A."/>
        </authorList>
    </citation>
    <scope>NUCLEOTIDE SEQUENCE</scope>
    <source>
        <strain evidence="1">CBS2887</strain>
    </source>
</reference>
<proteinExistence type="predicted"/>
<gene>
    <name evidence="1" type="ORF">WICPIJ_002792</name>
</gene>
<comment type="caution">
    <text evidence="1">The sequence shown here is derived from an EMBL/GenBank/DDBJ whole genome shotgun (WGS) entry which is preliminary data.</text>
</comment>
<evidence type="ECO:0000313" key="1">
    <source>
        <dbReference type="EMBL" id="KAH3686235.1"/>
    </source>
</evidence>
<dbReference type="AlphaFoldDB" id="A0A9P8QAT6"/>
<evidence type="ECO:0000313" key="2">
    <source>
        <dbReference type="Proteomes" id="UP000774326"/>
    </source>
</evidence>
<sequence length="177" mass="18979">MSDTKTNKLATASASVYCVIPNVEAEGDAAGFVCKCGLVGEDLGETYSVGAVVRDLDPDLAVTVDVGFFFGDLRLRRVKGLGDLDADGFGFVGDFIVGFVTLEEVWVRPVVDLEIGEDNRKFVCSLSSLSSSLALSISSMDLLLQPFWYFTNALDILDFKVNDICLIAGAELSSCPL</sequence>
<name>A0A9P8QAT6_WICPI</name>
<dbReference type="EMBL" id="JAEUBG010001529">
    <property type="protein sequence ID" value="KAH3686235.1"/>
    <property type="molecule type" value="Genomic_DNA"/>
</dbReference>
<accession>A0A9P8QAT6</accession>
<reference evidence="1" key="1">
    <citation type="journal article" date="2021" name="Open Biol.">
        <title>Shared evolutionary footprints suggest mitochondrial oxidative damage underlies multiple complex I losses in fungi.</title>
        <authorList>
            <person name="Schikora-Tamarit M.A."/>
            <person name="Marcet-Houben M."/>
            <person name="Nosek J."/>
            <person name="Gabaldon T."/>
        </authorList>
    </citation>
    <scope>NUCLEOTIDE SEQUENCE</scope>
    <source>
        <strain evidence="1">CBS2887</strain>
    </source>
</reference>